<keyword evidence="3" id="KW-1185">Reference proteome</keyword>
<evidence type="ECO:0000313" key="3">
    <source>
        <dbReference type="Proteomes" id="UP001596410"/>
    </source>
</evidence>
<name>A0ABW2ELV2_9BACI</name>
<dbReference type="EMBL" id="JBHSZV010000022">
    <property type="protein sequence ID" value="MFC7062049.1"/>
    <property type="molecule type" value="Genomic_DNA"/>
</dbReference>
<dbReference type="InterPro" id="IPR013607">
    <property type="entry name" value="Phospholipase_A2-like"/>
</dbReference>
<dbReference type="Pfam" id="PF08398">
    <property type="entry name" value="Phospholip_A2_4"/>
    <property type="match status" value="1"/>
</dbReference>
<dbReference type="InterPro" id="IPR036444">
    <property type="entry name" value="PLipase_A2_dom_sf"/>
</dbReference>
<sequence>MTIPRPNNRRRGISPQFCIFPGYNWCGPGCSGPGTPVNAVDAACKAHDECYRKYGNYCACDQAFIKQLLSLQNPYTEEGRHARMMLQYMRIQRFFTCSF</sequence>
<accession>A0ABW2ELV2</accession>
<organism evidence="2 3">
    <name type="scientific">Halobacillus seohaensis</name>
    <dbReference type="NCBI Taxonomy" id="447421"/>
    <lineage>
        <taxon>Bacteria</taxon>
        <taxon>Bacillati</taxon>
        <taxon>Bacillota</taxon>
        <taxon>Bacilli</taxon>
        <taxon>Bacillales</taxon>
        <taxon>Bacillaceae</taxon>
        <taxon>Halobacillus</taxon>
    </lineage>
</organism>
<evidence type="ECO:0000259" key="1">
    <source>
        <dbReference type="Pfam" id="PF08398"/>
    </source>
</evidence>
<dbReference type="RefSeq" id="WP_390217058.1">
    <property type="nucleotide sequence ID" value="NZ_JBHSZV010000022.1"/>
</dbReference>
<dbReference type="Proteomes" id="UP001596410">
    <property type="component" value="Unassembled WGS sequence"/>
</dbReference>
<dbReference type="Gene3D" id="1.20.90.10">
    <property type="entry name" value="Phospholipase A2 domain"/>
    <property type="match status" value="1"/>
</dbReference>
<proteinExistence type="predicted"/>
<dbReference type="SUPFAM" id="SSF48619">
    <property type="entry name" value="Phospholipase A2, PLA2"/>
    <property type="match status" value="1"/>
</dbReference>
<feature type="domain" description="Phospholipase A2-like" evidence="1">
    <location>
        <begin position="20"/>
        <end position="66"/>
    </location>
</feature>
<evidence type="ECO:0000313" key="2">
    <source>
        <dbReference type="EMBL" id="MFC7062049.1"/>
    </source>
</evidence>
<gene>
    <name evidence="2" type="ORF">ACFQIC_09270</name>
</gene>
<protein>
    <submittedName>
        <fullName evidence="2">Phospholipase</fullName>
    </submittedName>
</protein>
<comment type="caution">
    <text evidence="2">The sequence shown here is derived from an EMBL/GenBank/DDBJ whole genome shotgun (WGS) entry which is preliminary data.</text>
</comment>
<reference evidence="3" key="1">
    <citation type="journal article" date="2019" name="Int. J. Syst. Evol. Microbiol.">
        <title>The Global Catalogue of Microorganisms (GCM) 10K type strain sequencing project: providing services to taxonomists for standard genome sequencing and annotation.</title>
        <authorList>
            <consortium name="The Broad Institute Genomics Platform"/>
            <consortium name="The Broad Institute Genome Sequencing Center for Infectious Disease"/>
            <person name="Wu L."/>
            <person name="Ma J."/>
        </authorList>
    </citation>
    <scope>NUCLEOTIDE SEQUENCE [LARGE SCALE GENOMIC DNA]</scope>
    <source>
        <strain evidence="3">CGMCC 4.1621</strain>
    </source>
</reference>